<keyword evidence="4" id="KW-0805">Transcription regulation</keyword>
<feature type="compositionally biased region" description="Low complexity" evidence="7">
    <location>
        <begin position="1600"/>
        <end position="1615"/>
    </location>
</feature>
<keyword evidence="2" id="KW-0597">Phosphoprotein</keyword>
<feature type="compositionally biased region" description="Low complexity" evidence="7">
    <location>
        <begin position="457"/>
        <end position="470"/>
    </location>
</feature>
<evidence type="ECO:0000259" key="8">
    <source>
        <dbReference type="Pfam" id="PF23774"/>
    </source>
</evidence>
<keyword evidence="5" id="KW-0804">Transcription</keyword>
<feature type="region of interest" description="Disordered" evidence="7">
    <location>
        <begin position="384"/>
        <end position="418"/>
    </location>
</feature>
<feature type="compositionally biased region" description="Pro residues" evidence="7">
    <location>
        <begin position="1618"/>
        <end position="1634"/>
    </location>
</feature>
<keyword evidence="6" id="KW-0539">Nucleus</keyword>
<feature type="compositionally biased region" description="Basic and acidic residues" evidence="7">
    <location>
        <begin position="1526"/>
        <end position="1552"/>
    </location>
</feature>
<feature type="region of interest" description="Disordered" evidence="7">
    <location>
        <begin position="1077"/>
        <end position="1134"/>
    </location>
</feature>
<feature type="domain" description="Gem-associated protein 5 TPR" evidence="8">
    <location>
        <begin position="532"/>
        <end position="685"/>
    </location>
</feature>
<feature type="compositionally biased region" description="Polar residues" evidence="7">
    <location>
        <begin position="1160"/>
        <end position="1178"/>
    </location>
</feature>
<dbReference type="STRING" id="1182545.A0A072PIY7"/>
<dbReference type="InterPro" id="IPR036322">
    <property type="entry name" value="WD40_repeat_dom_sf"/>
</dbReference>
<evidence type="ECO:0000256" key="5">
    <source>
        <dbReference type="ARBA" id="ARBA00023163"/>
    </source>
</evidence>
<feature type="compositionally biased region" description="Basic and acidic residues" evidence="7">
    <location>
        <begin position="1090"/>
        <end position="1114"/>
    </location>
</feature>
<organism evidence="9 10">
    <name type="scientific">Exophiala aquamarina CBS 119918</name>
    <dbReference type="NCBI Taxonomy" id="1182545"/>
    <lineage>
        <taxon>Eukaryota</taxon>
        <taxon>Fungi</taxon>
        <taxon>Dikarya</taxon>
        <taxon>Ascomycota</taxon>
        <taxon>Pezizomycotina</taxon>
        <taxon>Eurotiomycetes</taxon>
        <taxon>Chaetothyriomycetidae</taxon>
        <taxon>Chaetothyriales</taxon>
        <taxon>Herpotrichiellaceae</taxon>
        <taxon>Exophiala</taxon>
    </lineage>
</organism>
<protein>
    <recommendedName>
        <fullName evidence="8">Gem-associated protein 5 TPR domain-containing protein</fullName>
    </recommendedName>
</protein>
<evidence type="ECO:0000256" key="2">
    <source>
        <dbReference type="ARBA" id="ARBA00022553"/>
    </source>
</evidence>
<feature type="region of interest" description="Disordered" evidence="7">
    <location>
        <begin position="898"/>
        <end position="921"/>
    </location>
</feature>
<dbReference type="InterPro" id="IPR034605">
    <property type="entry name" value="PGC-1"/>
</dbReference>
<dbReference type="GeneID" id="25283163"/>
<feature type="compositionally biased region" description="Basic and acidic residues" evidence="7">
    <location>
        <begin position="1299"/>
        <end position="1314"/>
    </location>
</feature>
<dbReference type="PANTHER" id="PTHR15528:SF11">
    <property type="entry name" value="FI18188P1"/>
    <property type="match status" value="1"/>
</dbReference>
<keyword evidence="10" id="KW-1185">Reference proteome</keyword>
<feature type="compositionally biased region" description="Polar residues" evidence="7">
    <location>
        <begin position="950"/>
        <end position="970"/>
    </location>
</feature>
<dbReference type="FunFam" id="2.130.10.10:FF:000577">
    <property type="entry name" value="WD domain G-beta repeat protein"/>
    <property type="match status" value="1"/>
</dbReference>
<reference evidence="9 10" key="1">
    <citation type="submission" date="2013-03" db="EMBL/GenBank/DDBJ databases">
        <title>The Genome Sequence of Exophiala aquamarina CBS 119918.</title>
        <authorList>
            <consortium name="The Broad Institute Genomics Platform"/>
            <person name="Cuomo C."/>
            <person name="de Hoog S."/>
            <person name="Gorbushina A."/>
            <person name="Walker B."/>
            <person name="Young S.K."/>
            <person name="Zeng Q."/>
            <person name="Gargeya S."/>
            <person name="Fitzgerald M."/>
            <person name="Haas B."/>
            <person name="Abouelleil A."/>
            <person name="Allen A.W."/>
            <person name="Alvarado L."/>
            <person name="Arachchi H.M."/>
            <person name="Berlin A.M."/>
            <person name="Chapman S.B."/>
            <person name="Gainer-Dewar J."/>
            <person name="Goldberg J."/>
            <person name="Griggs A."/>
            <person name="Gujja S."/>
            <person name="Hansen M."/>
            <person name="Howarth C."/>
            <person name="Imamovic A."/>
            <person name="Ireland A."/>
            <person name="Larimer J."/>
            <person name="McCowan C."/>
            <person name="Murphy C."/>
            <person name="Pearson M."/>
            <person name="Poon T.W."/>
            <person name="Priest M."/>
            <person name="Roberts A."/>
            <person name="Saif S."/>
            <person name="Shea T."/>
            <person name="Sisk P."/>
            <person name="Sykes S."/>
            <person name="Wortman J."/>
            <person name="Nusbaum C."/>
            <person name="Birren B."/>
        </authorList>
    </citation>
    <scope>NUCLEOTIDE SEQUENCE [LARGE SCALE GENOMIC DNA]</scope>
    <source>
        <strain evidence="9 10">CBS 119918</strain>
    </source>
</reference>
<dbReference type="Pfam" id="PF23774">
    <property type="entry name" value="TPR_GEMI5"/>
    <property type="match status" value="1"/>
</dbReference>
<dbReference type="GO" id="GO:0005634">
    <property type="term" value="C:nucleus"/>
    <property type="evidence" value="ECO:0007669"/>
    <property type="project" value="UniProtKB-SubCell"/>
</dbReference>
<sequence>MAAQGATSRQRSVTNKGKGVILPPNLKARASAEEIPFEPFACTASLLLFAQGPTVICLHHDSLALERRFQKHSKEVILISADNVSESGAGRLVVTYDVGQTAIVWDLFTGEQISRFVSYESLKVAHWMRNGNIAFGNTKGEVILFEPATSDHISARTIFDPITAIAPSADCKTYAIGYNNGSILLAALQPAFTILHTLTTSRSPSPIVSLTWHASSSKQKSDMLATQTADGDLRVWSVSKPPIAEAPRVIRVLRRTDSYVFGRNWISWSKNGRIVQFSEGKTWAWDVRTKHVTYEPIPTVDGVRAIAAHGPTGTLFTLGPDYTVQQYDVERAHLVANVRHMPFTIPPTPPEDVRQLWTTSESEEELSSPLARARQELRANPAVKMTNNNIPSPSSAVSPLRSGAKNGINDMISPAGRTDYTTTSFDTGIQSFMTYTQPNNQSYTHQQYSRPLPAPSQPQQIQSPQSAAPKSARKASRLRQEVVMSPEERAAAADLFPFTRARLHDVPYKPPRASDDNHMTPDDLRKQMLSVVFGWEGDIEDLIRDELSRHEMDSHNAIFLAKWLHQDPDHLAELMGATGPDSDLDWTLLALGTISNQMGAKKITQVFIEKMLAKGDIHAAATLMLALGDTSDAIEVYVSRAQYMEAVLLTCVVSPDDWQRQSYLVRRWGEHVVENSQQSLAIRCFSCTGVEPSDPWTSPKSQIAAGTVIDTFPSIEPEHKVQILEPAELPEIYQKTLERRRTLDAPTPVAMPRPAPQAIPAPPTPFRNAAASGTRITPQTSALKLITSFSDGQSNISFKFPGLKAEDRTPTVVGAVTPIAESAVGSALSPGGSGSYRLNNIRSINSALSTKTPTPGGFQPNRLPSIGETPVDVDSPSFPDAIPPRSVSVPVEIHSAKNKIKQDSPPISNEMQPEQPPPPLPLQQKSKQGLTLLTSARYDPGTLKTPVKETPQTAVGPQTTIKFPSNNSRYYPSFDSDIPEQTRTGSRSRKPDGLSIQTAAVEENDLLDDYLPSTSYGEFVSGAPTTGSLSQIDAAASLISPHTTSGHSYRGGKSPLVAGRSIDDYISSLDQAQYFGKHSRARGYSGTSRQSKDDQSERKKTKGHSIDGSHETRRTIPAAKRSPSSPVPMSPEDLRLYSTSVESFDSMYSSNLSGLDRSETPASTSKHSRRGSQSTAKGTKTRHRSRSRTIGTRSKPGSRGASRQQSPEPYQTMISPRGRSSSRKDNSGHRSPSSPRPMVPSEEDRQSRFDKGSVLRLVSQDRHRVQRSSSRQANRSTSARRDRSPDRRRQHRTRSRSRPGGEESALHRRTSKNERNRRHRRPSDALQSAHPDDPEDGIPSNFEEFRAASQPQLNQDRNKKAAAEQLQARRLSLTRRPSMPNVPHPEEGASHTKSHSTNSVPQLNRLYSDEGDVVVSAPIAPPLGADMSEFGIVREPSTTPSNTATTASETPTVIKAGVSELLSSDVYRPPTRGELSSDSASRPGSARAPASLDFLAQMPKHPAYNQRIANSRSSSKGAEARQSSRSRGESRDRNRISPKDQQHPRGESRDRAATATTATKRVSPRGTPHSRETSHISVGTMPGSSPEIVYANAYSPPPQQQQHQHPPILPELQHLVAPLPPPPPPPPPPAPTPKIVPLFTGSPNLSTLRGFEVDASNVPLPMSAVGTGGGHANYLDPPPHSAALQSAPLPLPPHGGAGHRRGRSGNEHASGTINTSGPGSGSGSSQLFSKLRHFTARTNNRSPSRGRKAGDDNQAMSPRIADGHVPPYESITQTVLGRGVETN</sequence>
<feature type="compositionally biased region" description="Polar residues" evidence="7">
    <location>
        <begin position="1770"/>
        <end position="1783"/>
    </location>
</feature>
<evidence type="ECO:0000313" key="9">
    <source>
        <dbReference type="EMBL" id="KEF55500.1"/>
    </source>
</evidence>
<dbReference type="Proteomes" id="UP000027920">
    <property type="component" value="Unassembled WGS sequence"/>
</dbReference>
<dbReference type="Gene3D" id="2.130.10.10">
    <property type="entry name" value="YVTN repeat-like/Quinoprotein amine dehydrogenase"/>
    <property type="match status" value="1"/>
</dbReference>
<feature type="region of interest" description="Disordered" evidence="7">
    <location>
        <begin position="442"/>
        <end position="484"/>
    </location>
</feature>
<feature type="compositionally biased region" description="Basic residues" evidence="7">
    <location>
        <begin position="1288"/>
        <end position="1297"/>
    </location>
</feature>
<feature type="compositionally biased region" description="Polar residues" evidence="7">
    <location>
        <begin position="1507"/>
        <end position="1525"/>
    </location>
</feature>
<feature type="region of interest" description="Disordered" evidence="7">
    <location>
        <begin position="1666"/>
        <end position="1783"/>
    </location>
</feature>
<feature type="compositionally biased region" description="Polar residues" evidence="7">
    <location>
        <begin position="1201"/>
        <end position="1214"/>
    </location>
</feature>
<evidence type="ECO:0000256" key="7">
    <source>
        <dbReference type="SAM" id="MobiDB-lite"/>
    </source>
</evidence>
<feature type="compositionally biased region" description="Basic and acidic residues" evidence="7">
    <location>
        <begin position="1242"/>
        <end position="1263"/>
    </location>
</feature>
<dbReference type="GO" id="GO:0003723">
    <property type="term" value="F:RNA binding"/>
    <property type="evidence" value="ECO:0007669"/>
    <property type="project" value="UniProtKB-KW"/>
</dbReference>
<evidence type="ECO:0000256" key="3">
    <source>
        <dbReference type="ARBA" id="ARBA00022884"/>
    </source>
</evidence>
<dbReference type="InterPro" id="IPR056421">
    <property type="entry name" value="TPR_GEMI5"/>
</dbReference>
<gene>
    <name evidence="9" type="ORF">A1O9_08250</name>
</gene>
<dbReference type="InterPro" id="IPR015943">
    <property type="entry name" value="WD40/YVTN_repeat-like_dom_sf"/>
</dbReference>
<feature type="region of interest" description="Disordered" evidence="7">
    <location>
        <begin position="1432"/>
        <end position="1641"/>
    </location>
</feature>
<comment type="subcellular location">
    <subcellularLocation>
        <location evidence="1">Nucleus</location>
    </subcellularLocation>
</comment>
<feature type="compositionally biased region" description="Low complexity" evidence="7">
    <location>
        <begin position="1476"/>
        <end position="1491"/>
    </location>
</feature>
<keyword evidence="3" id="KW-0694">RNA-binding</keyword>
<evidence type="ECO:0000256" key="1">
    <source>
        <dbReference type="ARBA" id="ARBA00004123"/>
    </source>
</evidence>
<dbReference type="PANTHER" id="PTHR15528">
    <property type="entry name" value="PEROXISOME PROLIFERATOR ACTIVATED RECEPTOR GAMMA COACTIVATOR 1 PGC-1 -RELATED"/>
    <property type="match status" value="1"/>
</dbReference>
<evidence type="ECO:0000256" key="6">
    <source>
        <dbReference type="ARBA" id="ARBA00023242"/>
    </source>
</evidence>
<feature type="compositionally biased region" description="Polar residues" evidence="7">
    <location>
        <begin position="385"/>
        <end position="397"/>
    </location>
</feature>
<name>A0A072PIY7_9EURO</name>
<comment type="caution">
    <text evidence="9">The sequence shown here is derived from an EMBL/GenBank/DDBJ whole genome shotgun (WGS) entry which is preliminary data.</text>
</comment>
<feature type="compositionally biased region" description="Low complexity" evidence="7">
    <location>
        <begin position="1435"/>
        <end position="1452"/>
    </location>
</feature>
<dbReference type="GO" id="GO:0003712">
    <property type="term" value="F:transcription coregulator activity"/>
    <property type="evidence" value="ECO:0007669"/>
    <property type="project" value="InterPro"/>
</dbReference>
<dbReference type="SUPFAM" id="SSF50978">
    <property type="entry name" value="WD40 repeat-like"/>
    <property type="match status" value="1"/>
</dbReference>
<dbReference type="GO" id="GO:0045944">
    <property type="term" value="P:positive regulation of transcription by RNA polymerase II"/>
    <property type="evidence" value="ECO:0007669"/>
    <property type="project" value="TreeGrafter"/>
</dbReference>
<dbReference type="RefSeq" id="XP_013258090.1">
    <property type="nucleotide sequence ID" value="XM_013402636.1"/>
</dbReference>
<evidence type="ECO:0000313" key="10">
    <source>
        <dbReference type="Proteomes" id="UP000027920"/>
    </source>
</evidence>
<dbReference type="OrthoDB" id="7326421at2759"/>
<evidence type="ECO:0000256" key="4">
    <source>
        <dbReference type="ARBA" id="ARBA00023015"/>
    </source>
</evidence>
<feature type="region of interest" description="Disordered" evidence="7">
    <location>
        <begin position="1147"/>
        <end position="1405"/>
    </location>
</feature>
<accession>A0A072PIY7</accession>
<dbReference type="VEuPathDB" id="FungiDB:A1O9_08250"/>
<dbReference type="EMBL" id="AMGV01000007">
    <property type="protein sequence ID" value="KEF55500.1"/>
    <property type="molecule type" value="Genomic_DNA"/>
</dbReference>
<dbReference type="HOGENOM" id="CLU_000799_1_1_1"/>
<proteinExistence type="predicted"/>
<feature type="region of interest" description="Disordered" evidence="7">
    <location>
        <begin position="939"/>
        <end position="993"/>
    </location>
</feature>